<keyword evidence="3" id="KW-1185">Reference proteome</keyword>
<dbReference type="EMBL" id="JBIHMK010000028">
    <property type="protein sequence ID" value="MFH0248574.1"/>
    <property type="molecule type" value="Genomic_DNA"/>
</dbReference>
<evidence type="ECO:0008006" key="4">
    <source>
        <dbReference type="Google" id="ProtNLM"/>
    </source>
</evidence>
<comment type="caution">
    <text evidence="2">The sequence shown here is derived from an EMBL/GenBank/DDBJ whole genome shotgun (WGS) entry which is preliminary data.</text>
</comment>
<sequence>MSGDGDLKFSKEALDLITKGLNGAIDELKQVGSSETDSIQGAGFDSMVLTAMEAGHPGLAGEFEGFCEDWEWGVRALVMEANKLAARLDLAAGMVHAEDQYWEGTYKVAANSFVGNPHLSGQEVAQREWDELISLDNYRPDYSAESFRTAQQEMAQTWKDTARNVTSEGQGGFLNDLAMDAAGVEEHQRETVRDVMFGPSPEERAQQQAQQQGGRQGDGGEG</sequence>
<feature type="region of interest" description="Disordered" evidence="1">
    <location>
        <begin position="197"/>
        <end position="222"/>
    </location>
</feature>
<evidence type="ECO:0000313" key="3">
    <source>
        <dbReference type="Proteomes" id="UP001607069"/>
    </source>
</evidence>
<protein>
    <recommendedName>
        <fullName evidence="4">WXG100 family type VII secretion target</fullName>
    </recommendedName>
</protein>
<proteinExistence type="predicted"/>
<reference evidence="2 3" key="1">
    <citation type="submission" date="2024-10" db="EMBL/GenBank/DDBJ databases">
        <authorList>
            <person name="Cho J.-C."/>
        </authorList>
    </citation>
    <scope>NUCLEOTIDE SEQUENCE [LARGE SCALE GENOMIC DNA]</scope>
    <source>
        <strain evidence="2 3">KCTC29696</strain>
    </source>
</reference>
<organism evidence="2 3">
    <name type="scientific">Streptomyces chitinivorans</name>
    <dbReference type="NCBI Taxonomy" id="1257027"/>
    <lineage>
        <taxon>Bacteria</taxon>
        <taxon>Bacillati</taxon>
        <taxon>Actinomycetota</taxon>
        <taxon>Actinomycetes</taxon>
        <taxon>Kitasatosporales</taxon>
        <taxon>Streptomycetaceae</taxon>
        <taxon>Streptomyces</taxon>
    </lineage>
</organism>
<evidence type="ECO:0000313" key="2">
    <source>
        <dbReference type="EMBL" id="MFH0248574.1"/>
    </source>
</evidence>
<evidence type="ECO:0000256" key="1">
    <source>
        <dbReference type="SAM" id="MobiDB-lite"/>
    </source>
</evidence>
<dbReference type="RefSeq" id="WP_279951488.1">
    <property type="nucleotide sequence ID" value="NZ_BAABEN010000028.1"/>
</dbReference>
<name>A0ABW7HRU9_9ACTN</name>
<accession>A0ABW7HRU9</accession>
<dbReference type="Proteomes" id="UP001607069">
    <property type="component" value="Unassembled WGS sequence"/>
</dbReference>
<gene>
    <name evidence="2" type="ORF">ACG5V6_10160</name>
</gene>